<dbReference type="InterPro" id="IPR005471">
    <property type="entry name" value="Tscrpt_reg_IclR_N"/>
</dbReference>
<sequence length="258" mass="28378">MGNNGTKVQSLDRAFQLIDIIANSPEAPTLNTITQLAGLPKPTVYRILSSLESWGYVELSKNKCYKLGVKFLQLGAQMQHELDIRKIAHPYLQELNNITKETIFLGIMYKGRGLYVDKLDGHYSIRLVSQVGSLNYLHSTALGKCLLADMTEGEVDLLLTKYGMPTLTTKTITNKDVLIAQLKNVRENGYAIDDVENEEGVRCVAAPVRDHEGKVVAAISISGPSSRITNESINGHLKAVLIESAQKVSASLGYRAFI</sequence>
<dbReference type="Pfam" id="PF09339">
    <property type="entry name" value="HTH_IclR"/>
    <property type="match status" value="1"/>
</dbReference>
<evidence type="ECO:0000256" key="3">
    <source>
        <dbReference type="ARBA" id="ARBA00023163"/>
    </source>
</evidence>
<dbReference type="SUPFAM" id="SSF55781">
    <property type="entry name" value="GAF domain-like"/>
    <property type="match status" value="1"/>
</dbReference>
<dbReference type="InterPro" id="IPR036388">
    <property type="entry name" value="WH-like_DNA-bd_sf"/>
</dbReference>
<dbReference type="GO" id="GO:0003700">
    <property type="term" value="F:DNA-binding transcription factor activity"/>
    <property type="evidence" value="ECO:0007669"/>
    <property type="project" value="TreeGrafter"/>
</dbReference>
<dbReference type="OrthoDB" id="9791752at2"/>
<keyword evidence="7" id="KW-1185">Reference proteome</keyword>
<evidence type="ECO:0000259" key="5">
    <source>
        <dbReference type="PROSITE" id="PS51078"/>
    </source>
</evidence>
<dbReference type="InterPro" id="IPR029016">
    <property type="entry name" value="GAF-like_dom_sf"/>
</dbReference>
<evidence type="ECO:0000259" key="4">
    <source>
        <dbReference type="PROSITE" id="PS51077"/>
    </source>
</evidence>
<dbReference type="InterPro" id="IPR014757">
    <property type="entry name" value="Tscrpt_reg_IclR_C"/>
</dbReference>
<dbReference type="Proteomes" id="UP000199337">
    <property type="component" value="Unassembled WGS sequence"/>
</dbReference>
<dbReference type="SUPFAM" id="SSF46785">
    <property type="entry name" value="Winged helix' DNA-binding domain"/>
    <property type="match status" value="1"/>
</dbReference>
<gene>
    <name evidence="6" type="ORF">SAMN05660649_04402</name>
</gene>
<evidence type="ECO:0000256" key="2">
    <source>
        <dbReference type="ARBA" id="ARBA00023125"/>
    </source>
</evidence>
<keyword evidence="1" id="KW-0805">Transcription regulation</keyword>
<dbReference type="InterPro" id="IPR050707">
    <property type="entry name" value="HTH_MetabolicPath_Reg"/>
</dbReference>
<dbReference type="GO" id="GO:0003677">
    <property type="term" value="F:DNA binding"/>
    <property type="evidence" value="ECO:0007669"/>
    <property type="project" value="UniProtKB-KW"/>
</dbReference>
<dbReference type="PANTHER" id="PTHR30136">
    <property type="entry name" value="HELIX-TURN-HELIX TRANSCRIPTIONAL REGULATOR, ICLR FAMILY"/>
    <property type="match status" value="1"/>
</dbReference>
<proteinExistence type="predicted"/>
<evidence type="ECO:0000313" key="7">
    <source>
        <dbReference type="Proteomes" id="UP000199337"/>
    </source>
</evidence>
<dbReference type="GO" id="GO:0045892">
    <property type="term" value="P:negative regulation of DNA-templated transcription"/>
    <property type="evidence" value="ECO:0007669"/>
    <property type="project" value="TreeGrafter"/>
</dbReference>
<dbReference type="STRING" id="341036.SAMN05660649_04402"/>
<dbReference type="AlphaFoldDB" id="A0A1I2YGE5"/>
<dbReference type="PROSITE" id="PS51078">
    <property type="entry name" value="ICLR_ED"/>
    <property type="match status" value="1"/>
</dbReference>
<feature type="domain" description="IclR-ED" evidence="5">
    <location>
        <begin position="70"/>
        <end position="254"/>
    </location>
</feature>
<dbReference type="InterPro" id="IPR036390">
    <property type="entry name" value="WH_DNA-bd_sf"/>
</dbReference>
<dbReference type="Gene3D" id="1.10.10.10">
    <property type="entry name" value="Winged helix-like DNA-binding domain superfamily/Winged helix DNA-binding domain"/>
    <property type="match status" value="1"/>
</dbReference>
<dbReference type="Pfam" id="PF01614">
    <property type="entry name" value="IclR_C"/>
    <property type="match status" value="1"/>
</dbReference>
<dbReference type="EMBL" id="FOOX01000021">
    <property type="protein sequence ID" value="SFH24704.1"/>
    <property type="molecule type" value="Genomic_DNA"/>
</dbReference>
<evidence type="ECO:0000256" key="1">
    <source>
        <dbReference type="ARBA" id="ARBA00023015"/>
    </source>
</evidence>
<name>A0A1I2YGE5_9FIRM</name>
<dbReference type="RefSeq" id="WP_131820814.1">
    <property type="nucleotide sequence ID" value="NZ_FOOX01000021.1"/>
</dbReference>
<reference evidence="7" key="1">
    <citation type="submission" date="2016-10" db="EMBL/GenBank/DDBJ databases">
        <authorList>
            <person name="Varghese N."/>
            <person name="Submissions S."/>
        </authorList>
    </citation>
    <scope>NUCLEOTIDE SEQUENCE [LARGE SCALE GENOMIC DNA]</scope>
    <source>
        <strain evidence="7">DSM 17038</strain>
    </source>
</reference>
<organism evidence="6 7">
    <name type="scientific">Desulfotruncus arcticus DSM 17038</name>
    <dbReference type="NCBI Taxonomy" id="1121424"/>
    <lineage>
        <taxon>Bacteria</taxon>
        <taxon>Bacillati</taxon>
        <taxon>Bacillota</taxon>
        <taxon>Clostridia</taxon>
        <taxon>Eubacteriales</taxon>
        <taxon>Desulfallaceae</taxon>
        <taxon>Desulfotruncus</taxon>
    </lineage>
</organism>
<keyword evidence="2" id="KW-0238">DNA-binding</keyword>
<feature type="domain" description="HTH iclR-type" evidence="4">
    <location>
        <begin position="8"/>
        <end position="69"/>
    </location>
</feature>
<protein>
    <submittedName>
        <fullName evidence="6">Transcriptional regulator, IclR family</fullName>
    </submittedName>
</protein>
<dbReference type="Gene3D" id="3.30.450.40">
    <property type="match status" value="1"/>
</dbReference>
<dbReference type="SMART" id="SM00346">
    <property type="entry name" value="HTH_ICLR"/>
    <property type="match status" value="1"/>
</dbReference>
<dbReference type="PANTHER" id="PTHR30136:SF35">
    <property type="entry name" value="HTH-TYPE TRANSCRIPTIONAL REGULATOR RV1719"/>
    <property type="match status" value="1"/>
</dbReference>
<evidence type="ECO:0000313" key="6">
    <source>
        <dbReference type="EMBL" id="SFH24704.1"/>
    </source>
</evidence>
<accession>A0A1I2YGE5</accession>
<keyword evidence="3" id="KW-0804">Transcription</keyword>
<dbReference type="PROSITE" id="PS51077">
    <property type="entry name" value="HTH_ICLR"/>
    <property type="match status" value="1"/>
</dbReference>